<dbReference type="Proteomes" id="UP000520767">
    <property type="component" value="Unassembled WGS sequence"/>
</dbReference>
<proteinExistence type="predicted"/>
<evidence type="ECO:0000313" key="1">
    <source>
        <dbReference type="EMBL" id="MBB4905476.1"/>
    </source>
</evidence>
<comment type="caution">
    <text evidence="1">The sequence shown here is derived from an EMBL/GenBank/DDBJ whole genome shotgun (WGS) entry which is preliminary data.</text>
</comment>
<keyword evidence="2" id="KW-1185">Reference proteome</keyword>
<evidence type="ECO:0000313" key="2">
    <source>
        <dbReference type="Proteomes" id="UP000520767"/>
    </source>
</evidence>
<accession>A0A7W7VCU0</accession>
<reference evidence="1 2" key="1">
    <citation type="submission" date="2020-08" db="EMBL/GenBank/DDBJ databases">
        <title>Genomic Encyclopedia of Type Strains, Phase III (KMG-III): the genomes of soil and plant-associated and newly described type strains.</title>
        <authorList>
            <person name="Whitman W."/>
        </authorList>
    </citation>
    <scope>NUCLEOTIDE SEQUENCE [LARGE SCALE GENOMIC DNA]</scope>
    <source>
        <strain evidence="1 2">CECT 8960</strain>
    </source>
</reference>
<dbReference type="RefSeq" id="WP_184809701.1">
    <property type="nucleotide sequence ID" value="NZ_JACHJQ010000002.1"/>
</dbReference>
<dbReference type="EMBL" id="JACHJQ010000002">
    <property type="protein sequence ID" value="MBB4905476.1"/>
    <property type="molecule type" value="Genomic_DNA"/>
</dbReference>
<sequence>MNPADEVWTQVVTPLENLRADAEQNPGTPWQTRRDILYPELTSLADGAVADRLVSWLDGLPDDERIALLVSDDLRTQAHQVVSSVLPEQTADTGAAVEYDNDAWFAFLAENGVRWDGTEESWSGFRDWFLYCATEGGFAIPAGLLFDYLEPRSAAERVTLFSEYGVTIAVPEHLTAAALDPASQRLMANLLAENPEFAEIPEARRVELLLTLDQGEQLT</sequence>
<organism evidence="1 2">
    <name type="scientific">Actinophytocola algeriensis</name>
    <dbReference type="NCBI Taxonomy" id="1768010"/>
    <lineage>
        <taxon>Bacteria</taxon>
        <taxon>Bacillati</taxon>
        <taxon>Actinomycetota</taxon>
        <taxon>Actinomycetes</taxon>
        <taxon>Pseudonocardiales</taxon>
        <taxon>Pseudonocardiaceae</taxon>
    </lineage>
</organism>
<gene>
    <name evidence="1" type="ORF">FHR82_001693</name>
</gene>
<dbReference type="AlphaFoldDB" id="A0A7W7VCU0"/>
<name>A0A7W7VCU0_9PSEU</name>
<protein>
    <submittedName>
        <fullName evidence="1">Uncharacterized protein</fullName>
    </submittedName>
</protein>